<dbReference type="PROSITE" id="PS51192">
    <property type="entry name" value="HELICASE_ATP_BIND_1"/>
    <property type="match status" value="1"/>
</dbReference>
<evidence type="ECO:0000256" key="3">
    <source>
        <dbReference type="ARBA" id="ARBA00022840"/>
    </source>
</evidence>
<evidence type="ECO:0000259" key="9">
    <source>
        <dbReference type="PROSITE" id="PS51194"/>
    </source>
</evidence>
<feature type="domain" description="Helicase C-terminal" evidence="9">
    <location>
        <begin position="703"/>
        <end position="890"/>
    </location>
</feature>
<dbReference type="SMART" id="SM00487">
    <property type="entry name" value="DEXDc"/>
    <property type="match status" value="1"/>
</dbReference>
<dbReference type="PANTHER" id="PTHR24031">
    <property type="entry name" value="RNA HELICASE"/>
    <property type="match status" value="1"/>
</dbReference>
<proteinExistence type="inferred from homology"/>
<evidence type="ECO:0000256" key="6">
    <source>
        <dbReference type="SAM" id="MobiDB-lite"/>
    </source>
</evidence>
<keyword evidence="2 5" id="KW-0378">Hydrolase</keyword>
<comment type="similarity">
    <text evidence="5">Belongs to the DEAD box helicase family.</text>
</comment>
<dbReference type="Gene3D" id="3.40.50.300">
    <property type="entry name" value="P-loop containing nucleotide triphosphate hydrolases"/>
    <property type="match status" value="2"/>
</dbReference>
<evidence type="ECO:0000256" key="5">
    <source>
        <dbReference type="RuleBase" id="RU365068"/>
    </source>
</evidence>
<dbReference type="SUPFAM" id="SSF52540">
    <property type="entry name" value="P-loop containing nucleoside triphosphate hydrolases"/>
    <property type="match status" value="2"/>
</dbReference>
<comment type="catalytic activity">
    <reaction evidence="5">
        <text>ATP + H2O = ADP + phosphate + H(+)</text>
        <dbReference type="Rhea" id="RHEA:13065"/>
        <dbReference type="ChEBI" id="CHEBI:15377"/>
        <dbReference type="ChEBI" id="CHEBI:15378"/>
        <dbReference type="ChEBI" id="CHEBI:30616"/>
        <dbReference type="ChEBI" id="CHEBI:43474"/>
        <dbReference type="ChEBI" id="CHEBI:456216"/>
        <dbReference type="EC" id="3.6.4.13"/>
    </reaction>
</comment>
<dbReference type="InterPro" id="IPR027417">
    <property type="entry name" value="P-loop_NTPase"/>
</dbReference>
<dbReference type="GO" id="GO:0003723">
    <property type="term" value="F:RNA binding"/>
    <property type="evidence" value="ECO:0007669"/>
    <property type="project" value="UniProtKB-UniRule"/>
</dbReference>
<evidence type="ECO:0000313" key="11">
    <source>
        <dbReference type="Proteomes" id="UP000760494"/>
    </source>
</evidence>
<reference evidence="10" key="1">
    <citation type="submission" date="2019-05" db="EMBL/GenBank/DDBJ databases">
        <authorList>
            <person name="Piombo E."/>
        </authorList>
    </citation>
    <scope>NUCLEOTIDE SEQUENCE</scope>
    <source>
        <strain evidence="10">C2S</strain>
    </source>
</reference>
<dbReference type="Pfam" id="PF00270">
    <property type="entry name" value="DEAD"/>
    <property type="match status" value="1"/>
</dbReference>
<feature type="compositionally biased region" description="Basic and acidic residues" evidence="6">
    <location>
        <begin position="1139"/>
        <end position="1155"/>
    </location>
</feature>
<comment type="caution">
    <text evidence="10">The sequence shown here is derived from an EMBL/GenBank/DDBJ whole genome shotgun (WGS) entry which is preliminary data.</text>
</comment>
<sequence length="1170" mass="129704">MPSSNQILSVLAAIAVATAKAAMGPAFSTGPVGSGSWIREATSTLVLPDVPQGSTGVASLWVGMGTDKGDLIQSIADNWQSDEWSIFAYTLTKTGDNSQLPVQDEHQTPAKKGDRVTMHYKYDASAQEYVQYVSINGKQVSTLSTSKGHEAMGFGSSVECGASDCGTIGAHQWVDTKIILDTADPNYIQTFGKGEGVTGGEMTTSDGGKTWVISDVNIPSIIAVHGLGPPAKGEKKHAFDTWRTQSGQKGRLWLQKDLPDHISDCRIFLYQYNTTAAYGRGLDEFRSKADNLLEVINIERRDCPERPILLLGTAIAREVGHEARSGLIESLQAGSIFSELESWRHQALQYNTVSFWGSSDTMVSRKSVILGLPGDVWKIVELDANHRGLCKFGNSDKDQHNLKLVVENIKRIYQLAIVKPESHGAYYPDTSGVQTPRTSEYSQDMHHDILEDIRRVALSTTNETEQLVMTPSKESQLQDDELNVQDSLQTALDHSANKDVPSITGSSVQELLIAETEVIESLAQDKLYSQIPFELLVVPEPVLQGIRYLNHQMPTNVQEAVLTAFTLYPPRNVLVSYPPGSGRTTALAIALLSRIDYLSTTQPQALVILPTPSLVRQTEKYFKEIGRFCESLVTETITEASKPTAKVEANVIIATPGSLLSCIRRRHVETSQVRFLIIDDVDYLVDCQGLGQQCMSVARASPQTIQFLLFSDQSTSNSGYIYNMLKSNTWENHELKAIELSTNKIAHLLFRCGGEREKLDIICKLPGVVTISHAVTNLFDTTDDGGMQSLLEKFVTGQAQVLITTDCKTRGLSLPSSSMVINYDVPDADAYRYTRQASRAGKAGRFGFAVNLVSSEKELEDLLSVATSQCIDIVMGGSDEEREKEKEKERKRDIVGDFLKKNLNKGEIALKHAVGLGSQPNVVPVTEPVVDGPRRPVEVGWHPVGGFAGKWFAEETGLGKMITEKINKYPDPTQHWAVLVGDYAHQLWMDENFDVIYTNAKIERDEWRTFPVGETRFNDDALRRAGESVIHSIRERQPTYNLITNNCQTYVLQLLDAIKVGVNKEFGTTLAVYERVFGPGKIKDLFDGEEKPEDQQQHQIEQGGEPEAEAGTQEPMHPGRSDTVNLAQDVMNQNTNQLDTEREMERHEDEKDEKEKKKKGFFSRFKRSNS</sequence>
<dbReference type="InterPro" id="IPR014001">
    <property type="entry name" value="Helicase_ATP-bd"/>
</dbReference>
<comment type="function">
    <text evidence="5">RNA helicase.</text>
</comment>
<dbReference type="EC" id="3.6.4.13" evidence="5"/>
<organism evidence="10 11">
    <name type="scientific">Fusarium fujikuroi</name>
    <name type="common">Bakanae and foot rot disease fungus</name>
    <name type="synonym">Gibberella fujikuroi</name>
    <dbReference type="NCBI Taxonomy" id="5127"/>
    <lineage>
        <taxon>Eukaryota</taxon>
        <taxon>Fungi</taxon>
        <taxon>Dikarya</taxon>
        <taxon>Ascomycota</taxon>
        <taxon>Pezizomycotina</taxon>
        <taxon>Sordariomycetes</taxon>
        <taxon>Hypocreomycetidae</taxon>
        <taxon>Hypocreales</taxon>
        <taxon>Nectriaceae</taxon>
        <taxon>Fusarium</taxon>
        <taxon>Fusarium fujikuroi species complex</taxon>
    </lineage>
</organism>
<dbReference type="PROSITE" id="PS51194">
    <property type="entry name" value="HELICASE_CTER"/>
    <property type="match status" value="1"/>
</dbReference>
<dbReference type="Proteomes" id="UP000760494">
    <property type="component" value="Unassembled WGS sequence"/>
</dbReference>
<dbReference type="AlphaFoldDB" id="A0A9Q9U3X2"/>
<accession>A0A9Q9U3X2</accession>
<feature type="compositionally biased region" description="Polar residues" evidence="6">
    <location>
        <begin position="1122"/>
        <end position="1138"/>
    </location>
</feature>
<dbReference type="InterPro" id="IPR011545">
    <property type="entry name" value="DEAD/DEAH_box_helicase_dom"/>
</dbReference>
<gene>
    <name evidence="10" type="ORF">C2S_34</name>
</gene>
<dbReference type="EMBL" id="CABFJX010000001">
    <property type="protein sequence ID" value="VTT55146.1"/>
    <property type="molecule type" value="Genomic_DNA"/>
</dbReference>
<evidence type="ECO:0000256" key="7">
    <source>
        <dbReference type="SAM" id="SignalP"/>
    </source>
</evidence>
<protein>
    <recommendedName>
        <fullName evidence="5">ATP-dependent RNA helicase</fullName>
        <ecNumber evidence="5">3.6.4.13</ecNumber>
    </recommendedName>
</protein>
<dbReference type="GO" id="GO:0016787">
    <property type="term" value="F:hydrolase activity"/>
    <property type="evidence" value="ECO:0007669"/>
    <property type="project" value="UniProtKB-KW"/>
</dbReference>
<feature type="chain" id="PRO_5040227472" description="ATP-dependent RNA helicase" evidence="7">
    <location>
        <begin position="22"/>
        <end position="1170"/>
    </location>
</feature>
<keyword evidence="4 5" id="KW-0694">RNA-binding</keyword>
<feature type="compositionally biased region" description="Basic residues" evidence="6">
    <location>
        <begin position="1156"/>
        <end position="1170"/>
    </location>
</feature>
<keyword evidence="3 5" id="KW-0067">ATP-binding</keyword>
<dbReference type="GO" id="GO:0005524">
    <property type="term" value="F:ATP binding"/>
    <property type="evidence" value="ECO:0007669"/>
    <property type="project" value="UniProtKB-UniRule"/>
</dbReference>
<evidence type="ECO:0000313" key="10">
    <source>
        <dbReference type="EMBL" id="VTT55146.1"/>
    </source>
</evidence>
<feature type="signal peptide" evidence="7">
    <location>
        <begin position="1"/>
        <end position="21"/>
    </location>
</feature>
<name>A0A9Q9U3X2_FUSFU</name>
<evidence type="ECO:0000256" key="1">
    <source>
        <dbReference type="ARBA" id="ARBA00022741"/>
    </source>
</evidence>
<dbReference type="Pfam" id="PF00271">
    <property type="entry name" value="Helicase_C"/>
    <property type="match status" value="1"/>
</dbReference>
<dbReference type="GO" id="GO:0003724">
    <property type="term" value="F:RNA helicase activity"/>
    <property type="evidence" value="ECO:0007669"/>
    <property type="project" value="UniProtKB-EC"/>
</dbReference>
<dbReference type="InterPro" id="IPR001650">
    <property type="entry name" value="Helicase_C-like"/>
</dbReference>
<evidence type="ECO:0000256" key="4">
    <source>
        <dbReference type="ARBA" id="ARBA00022884"/>
    </source>
</evidence>
<comment type="domain">
    <text evidence="5">The Q motif is unique to and characteristic of the DEAD box family of RNA helicases and controls ATP binding and hydrolysis.</text>
</comment>
<feature type="domain" description="Helicase ATP-binding" evidence="8">
    <location>
        <begin position="564"/>
        <end position="711"/>
    </location>
</feature>
<evidence type="ECO:0000259" key="8">
    <source>
        <dbReference type="PROSITE" id="PS51192"/>
    </source>
</evidence>
<evidence type="ECO:0000256" key="2">
    <source>
        <dbReference type="ARBA" id="ARBA00022801"/>
    </source>
</evidence>
<keyword evidence="5" id="KW-0347">Helicase</keyword>
<keyword evidence="1 5" id="KW-0547">Nucleotide-binding</keyword>
<feature type="region of interest" description="Disordered" evidence="6">
    <location>
        <begin position="1085"/>
        <end position="1170"/>
    </location>
</feature>
<keyword evidence="7" id="KW-0732">Signal</keyword>
<feature type="compositionally biased region" description="Basic and acidic residues" evidence="6">
    <location>
        <begin position="1085"/>
        <end position="1096"/>
    </location>
</feature>